<dbReference type="PANTHER" id="PTHR33735">
    <property type="entry name" value="EXPRESSED PROTEIN"/>
    <property type="match status" value="1"/>
</dbReference>
<sequence length="231" mass="25713">MIDSSISSDMSIRRSFNSSNMRTALLLISNRIRNPSPNQLANASIYKQSYGFSSMNHQGLRLLTVSRGIHSDSDSPLLKKDEEDKDHQAAVPHDQPPVSPPASKFNFPSWAKWALGSILTILLPFWKQKWENLKKIEGEVEVIEEEIEKVAEVVEKVADVAEKVSENVANNIPNDGPFKEAALVAELISKGVANEAHITQEIIHTVDELKEEVEELIDPLGTKGKDANQHK</sequence>
<comment type="caution">
    <text evidence="3">The sequence shown here is derived from an EMBL/GenBank/DDBJ whole genome shotgun (WGS) entry which is preliminary data.</text>
</comment>
<feature type="compositionally biased region" description="Basic and acidic residues" evidence="2">
    <location>
        <begin position="73"/>
        <end position="88"/>
    </location>
</feature>
<feature type="region of interest" description="Disordered" evidence="2">
    <location>
        <begin position="73"/>
        <end position="102"/>
    </location>
</feature>
<gene>
    <name evidence="3" type="ORF">NE237_017120</name>
</gene>
<keyword evidence="1" id="KW-0175">Coiled coil</keyword>
<dbReference type="OrthoDB" id="783687at2759"/>
<reference evidence="3" key="1">
    <citation type="journal article" date="2023" name="Plant J.">
        <title>The genome of the king protea, Protea cynaroides.</title>
        <authorList>
            <person name="Chang J."/>
            <person name="Duong T.A."/>
            <person name="Schoeman C."/>
            <person name="Ma X."/>
            <person name="Roodt D."/>
            <person name="Barker N."/>
            <person name="Li Z."/>
            <person name="Van de Peer Y."/>
            <person name="Mizrachi E."/>
        </authorList>
    </citation>
    <scope>NUCLEOTIDE SEQUENCE</scope>
    <source>
        <tissue evidence="3">Young leaves</tissue>
    </source>
</reference>
<dbReference type="PANTHER" id="PTHR33735:SF10">
    <property type="entry name" value="EXPRESSED PROTEIN"/>
    <property type="match status" value="1"/>
</dbReference>
<dbReference type="EMBL" id="JAMYWD010000007">
    <property type="protein sequence ID" value="KAJ4965271.1"/>
    <property type="molecule type" value="Genomic_DNA"/>
</dbReference>
<organism evidence="3 4">
    <name type="scientific">Protea cynaroides</name>
    <dbReference type="NCBI Taxonomy" id="273540"/>
    <lineage>
        <taxon>Eukaryota</taxon>
        <taxon>Viridiplantae</taxon>
        <taxon>Streptophyta</taxon>
        <taxon>Embryophyta</taxon>
        <taxon>Tracheophyta</taxon>
        <taxon>Spermatophyta</taxon>
        <taxon>Magnoliopsida</taxon>
        <taxon>Proteales</taxon>
        <taxon>Proteaceae</taxon>
        <taxon>Protea</taxon>
    </lineage>
</organism>
<keyword evidence="4" id="KW-1185">Reference proteome</keyword>
<dbReference type="Proteomes" id="UP001141806">
    <property type="component" value="Unassembled WGS sequence"/>
</dbReference>
<protein>
    <submittedName>
        <fullName evidence="3">Uncharacterized protein</fullName>
    </submittedName>
</protein>
<name>A0A9Q0K7G7_9MAGN</name>
<accession>A0A9Q0K7G7</accession>
<feature type="coiled-coil region" evidence="1">
    <location>
        <begin position="133"/>
        <end position="163"/>
    </location>
</feature>
<evidence type="ECO:0000256" key="2">
    <source>
        <dbReference type="SAM" id="MobiDB-lite"/>
    </source>
</evidence>
<evidence type="ECO:0000313" key="3">
    <source>
        <dbReference type="EMBL" id="KAJ4965271.1"/>
    </source>
</evidence>
<evidence type="ECO:0000313" key="4">
    <source>
        <dbReference type="Proteomes" id="UP001141806"/>
    </source>
</evidence>
<dbReference type="AlphaFoldDB" id="A0A9Q0K7G7"/>
<proteinExistence type="predicted"/>
<evidence type="ECO:0000256" key="1">
    <source>
        <dbReference type="SAM" id="Coils"/>
    </source>
</evidence>